<dbReference type="GO" id="GO:0043565">
    <property type="term" value="F:sequence-specific DNA binding"/>
    <property type="evidence" value="ECO:0007669"/>
    <property type="project" value="InterPro"/>
</dbReference>
<name>A0A9P1E6W3_CUSEU</name>
<dbReference type="Pfam" id="PF14144">
    <property type="entry name" value="DOG1"/>
    <property type="match status" value="1"/>
</dbReference>
<gene>
    <name evidence="3" type="ORF">CEURO_LOCUS8519</name>
</gene>
<dbReference type="PROSITE" id="PS51806">
    <property type="entry name" value="DOG1"/>
    <property type="match status" value="1"/>
</dbReference>
<reference evidence="3" key="1">
    <citation type="submission" date="2022-07" db="EMBL/GenBank/DDBJ databases">
        <authorList>
            <person name="Macas J."/>
            <person name="Novak P."/>
            <person name="Neumann P."/>
        </authorList>
    </citation>
    <scope>NUCLEOTIDE SEQUENCE</scope>
</reference>
<dbReference type="Proteomes" id="UP001152484">
    <property type="component" value="Unassembled WGS sequence"/>
</dbReference>
<dbReference type="GO" id="GO:0006351">
    <property type="term" value="P:DNA-templated transcription"/>
    <property type="evidence" value="ECO:0007669"/>
    <property type="project" value="InterPro"/>
</dbReference>
<dbReference type="OrthoDB" id="1611096at2759"/>
<dbReference type="PANTHER" id="PTHR47209:SF4">
    <property type="entry name" value="SEED DORMANCY CONTROL PROTEIN"/>
    <property type="match status" value="1"/>
</dbReference>
<protein>
    <recommendedName>
        <fullName evidence="2">DOG1 domain-containing protein</fullName>
    </recommendedName>
</protein>
<comment type="caution">
    <text evidence="3">The sequence shown here is derived from an EMBL/GenBank/DDBJ whole genome shotgun (WGS) entry which is preliminary data.</text>
</comment>
<dbReference type="AlphaFoldDB" id="A0A9P1E6W3"/>
<evidence type="ECO:0000313" key="4">
    <source>
        <dbReference type="Proteomes" id="UP001152484"/>
    </source>
</evidence>
<dbReference type="InterPro" id="IPR053293">
    <property type="entry name" value="OCM_Kinase"/>
</dbReference>
<evidence type="ECO:0000313" key="3">
    <source>
        <dbReference type="EMBL" id="CAH9083067.1"/>
    </source>
</evidence>
<evidence type="ECO:0000256" key="1">
    <source>
        <dbReference type="SAM" id="MobiDB-lite"/>
    </source>
</evidence>
<feature type="region of interest" description="Disordered" evidence="1">
    <location>
        <begin position="1"/>
        <end position="31"/>
    </location>
</feature>
<dbReference type="InterPro" id="IPR025422">
    <property type="entry name" value="TGA_domain"/>
</dbReference>
<accession>A0A9P1E6W3</accession>
<sequence>MRRPQSLPLLKQPGATFKNRGKALNHDESDKDEDFYSEIAPRITCMPIQKRQPYKRCEEYCGDEYGQWRMEQMKGAERLEKELKGRWSMEDLIDEQVKRFQAQYSSIPTKLIKDVAEVLMPKWAPPRELAALSWLGDWRPSAIPRLLHSLIHAGTLPESRAVKTVLPLLMEELRAEEAVIEEEMAEIQANCIFHLPLGMMRKKKGGVAALACVHTEFKKVHQVLIKAQNLRVKAMHVSVKKVVSPPTDAAQFLVAFARLQDLIHQHAMRHHLIHGPVSVLTA</sequence>
<evidence type="ECO:0000259" key="2">
    <source>
        <dbReference type="PROSITE" id="PS51806"/>
    </source>
</evidence>
<keyword evidence="4" id="KW-1185">Reference proteome</keyword>
<dbReference type="EMBL" id="CAMAPE010000016">
    <property type="protein sequence ID" value="CAH9083067.1"/>
    <property type="molecule type" value="Genomic_DNA"/>
</dbReference>
<feature type="domain" description="DOG1" evidence="2">
    <location>
        <begin position="58"/>
        <end position="273"/>
    </location>
</feature>
<organism evidence="3 4">
    <name type="scientific">Cuscuta europaea</name>
    <name type="common">European dodder</name>
    <dbReference type="NCBI Taxonomy" id="41803"/>
    <lineage>
        <taxon>Eukaryota</taxon>
        <taxon>Viridiplantae</taxon>
        <taxon>Streptophyta</taxon>
        <taxon>Embryophyta</taxon>
        <taxon>Tracheophyta</taxon>
        <taxon>Spermatophyta</taxon>
        <taxon>Magnoliopsida</taxon>
        <taxon>eudicotyledons</taxon>
        <taxon>Gunneridae</taxon>
        <taxon>Pentapetalae</taxon>
        <taxon>asterids</taxon>
        <taxon>lamiids</taxon>
        <taxon>Solanales</taxon>
        <taxon>Convolvulaceae</taxon>
        <taxon>Cuscuteae</taxon>
        <taxon>Cuscuta</taxon>
        <taxon>Cuscuta subgen. Cuscuta</taxon>
    </lineage>
</organism>
<proteinExistence type="predicted"/>
<dbReference type="PANTHER" id="PTHR47209">
    <property type="entry name" value="OS06G0639500 PROTEIN"/>
    <property type="match status" value="1"/>
</dbReference>